<dbReference type="EMBL" id="CM051403">
    <property type="protein sequence ID" value="KAJ4707732.1"/>
    <property type="molecule type" value="Genomic_DNA"/>
</dbReference>
<keyword evidence="1" id="KW-0378">Hydrolase</keyword>
<proteinExistence type="predicted"/>
<keyword evidence="2" id="KW-1185">Reference proteome</keyword>
<comment type="caution">
    <text evidence="1">The sequence shown here is derived from an EMBL/GenBank/DDBJ whole genome shotgun (WGS) entry which is preliminary data.</text>
</comment>
<gene>
    <name evidence="1" type="ORF">OWV82_017806</name>
</gene>
<protein>
    <submittedName>
        <fullName evidence="1">Aspartic protease</fullName>
    </submittedName>
</protein>
<accession>A0ACC1X8P9</accession>
<evidence type="ECO:0000313" key="1">
    <source>
        <dbReference type="EMBL" id="KAJ4707732.1"/>
    </source>
</evidence>
<evidence type="ECO:0000313" key="2">
    <source>
        <dbReference type="Proteomes" id="UP001164539"/>
    </source>
</evidence>
<keyword evidence="1" id="KW-0645">Protease</keyword>
<name>A0ACC1X8P9_MELAZ</name>
<reference evidence="1 2" key="1">
    <citation type="journal article" date="2023" name="Science">
        <title>Complex scaffold remodeling in plant triterpene biosynthesis.</title>
        <authorList>
            <person name="De La Pena R."/>
            <person name="Hodgson H."/>
            <person name="Liu J.C."/>
            <person name="Stephenson M.J."/>
            <person name="Martin A.C."/>
            <person name="Owen C."/>
            <person name="Harkess A."/>
            <person name="Leebens-Mack J."/>
            <person name="Jimenez L.E."/>
            <person name="Osbourn A."/>
            <person name="Sattely E.S."/>
        </authorList>
    </citation>
    <scope>NUCLEOTIDE SEQUENCE [LARGE SCALE GENOMIC DNA]</scope>
    <source>
        <strain evidence="2">cv. JPN11</strain>
        <tissue evidence="1">Leaf</tissue>
    </source>
</reference>
<dbReference type="Proteomes" id="UP001164539">
    <property type="component" value="Chromosome 10"/>
</dbReference>
<sequence length="359" mass="39076">MISMCLRSFFLTVILLSCYLYTTFIHGAALNVASTCSPSPAGPAGSLRIAHRYGPCSPLTQKNSPTSNNKNPTNDQDQQQSAARLPVVNHKLSRGNFVVTVGLGTPKRDFTLIFDTGSGTTWIQCKPCSVNCKNELIYYPSISSTFSNITTPFKIQYKDKSFSEGYYVRDTLTLTPSYVFPNFVFGCSQHKDGFDAAGLLGVGPDSDSHSLTSQTQKTFGAIFCYCLPATPTSTGYLLFVITSLPPSVYSKLRSAFIASMSQYPQADPVPPALDTCYNLKKYQNVTIPSMVLHFANSVDINLDSSAVVWKESDSQVCLGFGANDGETDEPIIVGHHQLKMKVLYNIPDMKVGFGTGDCG</sequence>
<organism evidence="1 2">
    <name type="scientific">Melia azedarach</name>
    <name type="common">Chinaberry tree</name>
    <dbReference type="NCBI Taxonomy" id="155640"/>
    <lineage>
        <taxon>Eukaryota</taxon>
        <taxon>Viridiplantae</taxon>
        <taxon>Streptophyta</taxon>
        <taxon>Embryophyta</taxon>
        <taxon>Tracheophyta</taxon>
        <taxon>Spermatophyta</taxon>
        <taxon>Magnoliopsida</taxon>
        <taxon>eudicotyledons</taxon>
        <taxon>Gunneridae</taxon>
        <taxon>Pentapetalae</taxon>
        <taxon>rosids</taxon>
        <taxon>malvids</taxon>
        <taxon>Sapindales</taxon>
        <taxon>Meliaceae</taxon>
        <taxon>Melia</taxon>
    </lineage>
</organism>